<reference evidence="3" key="1">
    <citation type="journal article" date="2023" name="Mol. Phylogenet. Evol.">
        <title>Genome-scale phylogeny and comparative genomics of the fungal order Sordariales.</title>
        <authorList>
            <person name="Hensen N."/>
            <person name="Bonometti L."/>
            <person name="Westerberg I."/>
            <person name="Brannstrom I.O."/>
            <person name="Guillou S."/>
            <person name="Cros-Aarteil S."/>
            <person name="Calhoun S."/>
            <person name="Haridas S."/>
            <person name="Kuo A."/>
            <person name="Mondo S."/>
            <person name="Pangilinan J."/>
            <person name="Riley R."/>
            <person name="LaButti K."/>
            <person name="Andreopoulos B."/>
            <person name="Lipzen A."/>
            <person name="Chen C."/>
            <person name="Yan M."/>
            <person name="Daum C."/>
            <person name="Ng V."/>
            <person name="Clum A."/>
            <person name="Steindorff A."/>
            <person name="Ohm R.A."/>
            <person name="Martin F."/>
            <person name="Silar P."/>
            <person name="Natvig D.O."/>
            <person name="Lalanne C."/>
            <person name="Gautier V."/>
            <person name="Ament-Velasquez S.L."/>
            <person name="Kruys A."/>
            <person name="Hutchinson M.I."/>
            <person name="Powell A.J."/>
            <person name="Barry K."/>
            <person name="Miller A.N."/>
            <person name="Grigoriev I.V."/>
            <person name="Debuchy R."/>
            <person name="Gladieux P."/>
            <person name="Hiltunen Thoren M."/>
            <person name="Johannesson H."/>
        </authorList>
    </citation>
    <scope>NUCLEOTIDE SEQUENCE</scope>
    <source>
        <strain evidence="3">SMH4131-1</strain>
    </source>
</reference>
<name>A0AAE0I8L4_9PEZI</name>
<dbReference type="Gene3D" id="3.90.640.10">
    <property type="entry name" value="Actin, Chain A, domain 4"/>
    <property type="match status" value="1"/>
</dbReference>
<proteinExistence type="predicted"/>
<evidence type="ECO:0000256" key="2">
    <source>
        <dbReference type="SAM" id="Phobius"/>
    </source>
</evidence>
<dbReference type="PANTHER" id="PTHR14187:SF82">
    <property type="entry name" value="FAMILY CHAPERONE, PUTATIVE (AFU_ORTHOLOGUE AFUA_7G08575)-RELATED"/>
    <property type="match status" value="1"/>
</dbReference>
<feature type="region of interest" description="Disordered" evidence="1">
    <location>
        <begin position="673"/>
        <end position="723"/>
    </location>
</feature>
<comment type="caution">
    <text evidence="3">The sequence shown here is derived from an EMBL/GenBank/DDBJ whole genome shotgun (WGS) entry which is preliminary data.</text>
</comment>
<feature type="transmembrane region" description="Helical" evidence="2">
    <location>
        <begin position="12"/>
        <end position="35"/>
    </location>
</feature>
<dbReference type="SUPFAM" id="SSF53067">
    <property type="entry name" value="Actin-like ATPase domain"/>
    <property type="match status" value="2"/>
</dbReference>
<keyword evidence="2" id="KW-0812">Transmembrane</keyword>
<feature type="compositionally biased region" description="Low complexity" evidence="1">
    <location>
        <begin position="710"/>
        <end position="723"/>
    </location>
</feature>
<accession>A0AAE0I8L4</accession>
<dbReference type="Proteomes" id="UP001286456">
    <property type="component" value="Unassembled WGS sequence"/>
</dbReference>
<organism evidence="3 4">
    <name type="scientific">Cercophora scortea</name>
    <dbReference type="NCBI Taxonomy" id="314031"/>
    <lineage>
        <taxon>Eukaryota</taxon>
        <taxon>Fungi</taxon>
        <taxon>Dikarya</taxon>
        <taxon>Ascomycota</taxon>
        <taxon>Pezizomycotina</taxon>
        <taxon>Sordariomycetes</taxon>
        <taxon>Sordariomycetidae</taxon>
        <taxon>Sordariales</taxon>
        <taxon>Lasiosphaeriaceae</taxon>
        <taxon>Cercophora</taxon>
    </lineage>
</organism>
<keyword evidence="4" id="KW-1185">Reference proteome</keyword>
<evidence type="ECO:0000313" key="4">
    <source>
        <dbReference type="Proteomes" id="UP001286456"/>
    </source>
</evidence>
<dbReference type="EMBL" id="JAUEPO010000005">
    <property type="protein sequence ID" value="KAK3320515.1"/>
    <property type="molecule type" value="Genomic_DNA"/>
</dbReference>
<dbReference type="PANTHER" id="PTHR14187">
    <property type="entry name" value="ALPHA KINASE/ELONGATION FACTOR 2 KINASE"/>
    <property type="match status" value="1"/>
</dbReference>
<sequence length="816" mass="91132">MIYLALNALFGIFISTLLPVSTVAGVCLLVAHILYTMEPLDRDYPPLPPISPLSPSPASFNTLPRRNITPGSQRDSDGSPQPYGSMSPRQPLRRPPSPPSFPRHNFEAPSSSSQTAAVAATSAEGVPTQTRLLIALDYGTTFTGIAYLSVSEQKERDLNALVDEIRVLSRWPTSDSTTESPKVPSEISYSPSPKGCLQWGHDIDDGSRVLKWTKLELEENRDRGAELKTLAETLYGLRLLDLSESAVIDNNIPRHLAKEPEDIVRDYLEFIAEQTLEEIHDEVGKKVPENIPIDMIVTHPAKWSDRALNSTFRAVRAAFNVDLFPKIRDIFFVSEPEACAHFTLREEFRQNEVENPEAPKSEKHAKFRKNDCFIVVDAGGGTVDLASYKVVSLDFEKKQVNLQQIGYPIGDKCGATYIDRGFNEVVRRRLGEDDWKKLTEEDAQDHGTGGHEMMKAKARLLHTRFEPIKHGFDGKDQKLGFPLQLPRGIGETDNPDEGVLGGAMKITVEDLKYMFKFPVERTLYLLGQATTQIEIGEKLKVKKIFLSGGFARNQYLYDRIIQFGKTRRIEVVRGEEDKCWTAVARGAIIKSLGMYTDKPSVVRSCPRHYGIKVRTQFAAYKHKPADAEVDVEGIPWATDQIRWFIQKGDAIFPNKPIVTTYDCHWSMKASDYPSPQNPLAANNPPSGRRGNGANAAAAGLRPMSVPPPSQAQQGMGQQQQQQQQGLGEVFREVVFVASAQDEAPIRFAARSKTQDQVITLRCDLTKVPEGNMREFANEKVGRYLKFWVKVEIHVFDKVEVKITSGDKVLASAEAPL</sequence>
<dbReference type="InterPro" id="IPR043129">
    <property type="entry name" value="ATPase_NBD"/>
</dbReference>
<dbReference type="CDD" id="cd10170">
    <property type="entry name" value="ASKHA_NBD_HSP70"/>
    <property type="match status" value="1"/>
</dbReference>
<feature type="region of interest" description="Disordered" evidence="1">
    <location>
        <begin position="48"/>
        <end position="124"/>
    </location>
</feature>
<evidence type="ECO:0000256" key="1">
    <source>
        <dbReference type="SAM" id="MobiDB-lite"/>
    </source>
</evidence>
<evidence type="ECO:0000313" key="3">
    <source>
        <dbReference type="EMBL" id="KAK3320515.1"/>
    </source>
</evidence>
<keyword evidence="2" id="KW-0472">Membrane</keyword>
<feature type="compositionally biased region" description="Low complexity" evidence="1">
    <location>
        <begin position="687"/>
        <end position="699"/>
    </location>
</feature>
<dbReference type="AlphaFoldDB" id="A0AAE0I8L4"/>
<keyword evidence="2" id="KW-1133">Transmembrane helix</keyword>
<dbReference type="Gene3D" id="3.30.420.40">
    <property type="match status" value="2"/>
</dbReference>
<gene>
    <name evidence="3" type="ORF">B0T19DRAFT_429780</name>
</gene>
<feature type="compositionally biased region" description="Polar residues" evidence="1">
    <location>
        <begin position="673"/>
        <end position="685"/>
    </location>
</feature>
<feature type="compositionally biased region" description="Low complexity" evidence="1">
    <location>
        <begin position="110"/>
        <end position="123"/>
    </location>
</feature>
<feature type="compositionally biased region" description="Polar residues" evidence="1">
    <location>
        <begin position="58"/>
        <end position="84"/>
    </location>
</feature>
<protein>
    <submittedName>
        <fullName evidence="3">Uncharacterized protein</fullName>
    </submittedName>
</protein>
<reference evidence="3" key="2">
    <citation type="submission" date="2023-06" db="EMBL/GenBank/DDBJ databases">
        <authorList>
            <consortium name="Lawrence Berkeley National Laboratory"/>
            <person name="Haridas S."/>
            <person name="Hensen N."/>
            <person name="Bonometti L."/>
            <person name="Westerberg I."/>
            <person name="Brannstrom I.O."/>
            <person name="Guillou S."/>
            <person name="Cros-Aarteil S."/>
            <person name="Calhoun S."/>
            <person name="Kuo A."/>
            <person name="Mondo S."/>
            <person name="Pangilinan J."/>
            <person name="Riley R."/>
            <person name="Labutti K."/>
            <person name="Andreopoulos B."/>
            <person name="Lipzen A."/>
            <person name="Chen C."/>
            <person name="Yanf M."/>
            <person name="Daum C."/>
            <person name="Ng V."/>
            <person name="Clum A."/>
            <person name="Steindorff A."/>
            <person name="Ohm R."/>
            <person name="Martin F."/>
            <person name="Silar P."/>
            <person name="Natvig D."/>
            <person name="Lalanne C."/>
            <person name="Gautier V."/>
            <person name="Ament-Velasquez S.L."/>
            <person name="Kruys A."/>
            <person name="Hutchinson M.I."/>
            <person name="Powell A.J."/>
            <person name="Barry K."/>
            <person name="Miller A.N."/>
            <person name="Grigoriev I.V."/>
            <person name="Debuchy R."/>
            <person name="Gladieux P."/>
            <person name="Thoren M.H."/>
            <person name="Johannesson H."/>
        </authorList>
    </citation>
    <scope>NUCLEOTIDE SEQUENCE</scope>
    <source>
        <strain evidence="3">SMH4131-1</strain>
    </source>
</reference>